<keyword evidence="4" id="KW-1185">Reference proteome</keyword>
<accession>A0A9K3D6X0</accession>
<dbReference type="PROSITE" id="PS00028">
    <property type="entry name" value="ZINC_FINGER_C2H2_1"/>
    <property type="match status" value="1"/>
</dbReference>
<feature type="compositionally biased region" description="Basic and acidic residues" evidence="1">
    <location>
        <begin position="104"/>
        <end position="124"/>
    </location>
</feature>
<dbReference type="InterPro" id="IPR036236">
    <property type="entry name" value="Znf_C2H2_sf"/>
</dbReference>
<feature type="domain" description="C2H2-type" evidence="2">
    <location>
        <begin position="31"/>
        <end position="53"/>
    </location>
</feature>
<dbReference type="Proteomes" id="UP000265618">
    <property type="component" value="Unassembled WGS sequence"/>
</dbReference>
<evidence type="ECO:0000313" key="4">
    <source>
        <dbReference type="Proteomes" id="UP000265618"/>
    </source>
</evidence>
<dbReference type="Gene3D" id="3.30.160.60">
    <property type="entry name" value="Classic Zinc Finger"/>
    <property type="match status" value="1"/>
</dbReference>
<dbReference type="InterPro" id="IPR013087">
    <property type="entry name" value="Znf_C2H2_type"/>
</dbReference>
<protein>
    <recommendedName>
        <fullName evidence="2">C2H2-type domain-containing protein</fullName>
    </recommendedName>
</protein>
<dbReference type="SUPFAM" id="SSF57667">
    <property type="entry name" value="beta-beta-alpha zinc fingers"/>
    <property type="match status" value="1"/>
</dbReference>
<feature type="non-terminal residue" evidence="3">
    <location>
        <position position="124"/>
    </location>
</feature>
<evidence type="ECO:0000259" key="2">
    <source>
        <dbReference type="PROSITE" id="PS00028"/>
    </source>
</evidence>
<sequence length="124" mass="14136">SRPLYSVKNFCKTADRGKKNISKKKTKKLHCECCRRAFSSEAAYRQHMNSKKHLERARGHQEQQVERGITAMSIGTKGLAHVETVSHLTERAAITVPNAEEEAQERRDMEEHDAAVKEQEAYLA</sequence>
<dbReference type="AlphaFoldDB" id="A0A9K3D6X0"/>
<dbReference type="GO" id="GO:0008270">
    <property type="term" value="F:zinc ion binding"/>
    <property type="evidence" value="ECO:0007669"/>
    <property type="project" value="InterPro"/>
</dbReference>
<name>A0A9K3D6X0_9EUKA</name>
<comment type="caution">
    <text evidence="3">The sequence shown here is derived from an EMBL/GenBank/DDBJ whole genome shotgun (WGS) entry which is preliminary data.</text>
</comment>
<feature type="region of interest" description="Disordered" evidence="1">
    <location>
        <begin position="98"/>
        <end position="124"/>
    </location>
</feature>
<dbReference type="OrthoDB" id="19329at2759"/>
<organism evidence="3 4">
    <name type="scientific">Kipferlia bialata</name>
    <dbReference type="NCBI Taxonomy" id="797122"/>
    <lineage>
        <taxon>Eukaryota</taxon>
        <taxon>Metamonada</taxon>
        <taxon>Carpediemonas-like organisms</taxon>
        <taxon>Kipferlia</taxon>
    </lineage>
</organism>
<reference evidence="3 4" key="1">
    <citation type="journal article" date="2018" name="PLoS ONE">
        <title>The draft genome of Kipferlia bialata reveals reductive genome evolution in fornicate parasites.</title>
        <authorList>
            <person name="Tanifuji G."/>
            <person name="Takabayashi S."/>
            <person name="Kume K."/>
            <person name="Takagi M."/>
            <person name="Nakayama T."/>
            <person name="Kamikawa R."/>
            <person name="Inagaki Y."/>
            <person name="Hashimoto T."/>
        </authorList>
    </citation>
    <scope>NUCLEOTIDE SEQUENCE [LARGE SCALE GENOMIC DNA]</scope>
    <source>
        <strain evidence="3">NY0173</strain>
    </source>
</reference>
<dbReference type="InterPro" id="IPR003604">
    <property type="entry name" value="Matrin/U1-like-C_Znf_C2H2"/>
</dbReference>
<gene>
    <name evidence="3" type="ORF">KIPB_012987</name>
</gene>
<feature type="non-terminal residue" evidence="3">
    <location>
        <position position="1"/>
    </location>
</feature>
<dbReference type="EMBL" id="BDIP01005964">
    <property type="protein sequence ID" value="GIQ90258.1"/>
    <property type="molecule type" value="Genomic_DNA"/>
</dbReference>
<proteinExistence type="predicted"/>
<dbReference type="Pfam" id="PF12874">
    <property type="entry name" value="zf-met"/>
    <property type="match status" value="1"/>
</dbReference>
<dbReference type="GO" id="GO:0003676">
    <property type="term" value="F:nucleic acid binding"/>
    <property type="evidence" value="ECO:0007669"/>
    <property type="project" value="InterPro"/>
</dbReference>
<dbReference type="SMART" id="SM00451">
    <property type="entry name" value="ZnF_U1"/>
    <property type="match status" value="1"/>
</dbReference>
<evidence type="ECO:0000256" key="1">
    <source>
        <dbReference type="SAM" id="MobiDB-lite"/>
    </source>
</evidence>
<evidence type="ECO:0000313" key="3">
    <source>
        <dbReference type="EMBL" id="GIQ90258.1"/>
    </source>
</evidence>